<protein>
    <submittedName>
        <fullName evidence="1">Uncharacterized protein</fullName>
    </submittedName>
</protein>
<proteinExistence type="predicted"/>
<sequence length="48" mass="5113">MEAIIYATLGLIAIPVLRAAIKSYRAKKAVADIVVDAIEAAVDTVEKK</sequence>
<accession>A0A6J5NMV8</accession>
<dbReference type="EMBL" id="LR796672">
    <property type="protein sequence ID" value="CAB4158485.1"/>
    <property type="molecule type" value="Genomic_DNA"/>
</dbReference>
<gene>
    <name evidence="1" type="ORF">UFOVP710_5</name>
</gene>
<name>A0A6J5NMV8_9CAUD</name>
<reference evidence="1" key="1">
    <citation type="submission" date="2020-04" db="EMBL/GenBank/DDBJ databases">
        <authorList>
            <person name="Chiriac C."/>
            <person name="Salcher M."/>
            <person name="Ghai R."/>
            <person name="Kavagutti S V."/>
        </authorList>
    </citation>
    <scope>NUCLEOTIDE SEQUENCE</scope>
</reference>
<evidence type="ECO:0000313" key="1">
    <source>
        <dbReference type="EMBL" id="CAB4158485.1"/>
    </source>
</evidence>
<organism evidence="1">
    <name type="scientific">uncultured Caudovirales phage</name>
    <dbReference type="NCBI Taxonomy" id="2100421"/>
    <lineage>
        <taxon>Viruses</taxon>
        <taxon>Duplodnaviria</taxon>
        <taxon>Heunggongvirae</taxon>
        <taxon>Uroviricota</taxon>
        <taxon>Caudoviricetes</taxon>
        <taxon>Peduoviridae</taxon>
        <taxon>Maltschvirus</taxon>
        <taxon>Maltschvirus maltsch</taxon>
    </lineage>
</organism>